<sequence length="205" mass="23426">MRCTSEIGYDSVSGCIFLYGCQSKSPYNIIQWLRESVALKKNMSLIYLDSEFIDWLCDRLIREAPECVCAGELLCGIRDLSEGIIENVLLGTAGNEQAFDGFNDDTLCIRNLVIYPKRRKVLLGKVKIDLTPTEFDILYFLARNRGVVFSKEQIYRAVWGEGVLFTDSNIMAFIRKLRKKIEPDPDKPEYILTVWGSGYKITDLP</sequence>
<keyword evidence="2" id="KW-0597">Phosphoprotein</keyword>
<keyword evidence="3" id="KW-0902">Two-component regulatory system</keyword>
<evidence type="ECO:0000259" key="7">
    <source>
        <dbReference type="PROSITE" id="PS51755"/>
    </source>
</evidence>
<evidence type="ECO:0000256" key="1">
    <source>
        <dbReference type="ARBA" id="ARBA00013332"/>
    </source>
</evidence>
<evidence type="ECO:0000256" key="2">
    <source>
        <dbReference type="ARBA" id="ARBA00022553"/>
    </source>
</evidence>
<dbReference type="PANTHER" id="PTHR48111:SF2">
    <property type="entry name" value="RESPONSE REGULATOR SAER"/>
    <property type="match status" value="1"/>
</dbReference>
<dbReference type="GO" id="GO:0032993">
    <property type="term" value="C:protein-DNA complex"/>
    <property type="evidence" value="ECO:0007669"/>
    <property type="project" value="TreeGrafter"/>
</dbReference>
<dbReference type="PROSITE" id="PS51257">
    <property type="entry name" value="PROKAR_LIPOPROTEIN"/>
    <property type="match status" value="1"/>
</dbReference>
<dbReference type="GO" id="GO:0000156">
    <property type="term" value="F:phosphorelay response regulator activity"/>
    <property type="evidence" value="ECO:0007669"/>
    <property type="project" value="TreeGrafter"/>
</dbReference>
<dbReference type="InterPro" id="IPR039420">
    <property type="entry name" value="WalR-like"/>
</dbReference>
<dbReference type="GO" id="GO:0006355">
    <property type="term" value="P:regulation of DNA-templated transcription"/>
    <property type="evidence" value="ECO:0007669"/>
    <property type="project" value="InterPro"/>
</dbReference>
<dbReference type="InterPro" id="IPR036388">
    <property type="entry name" value="WH-like_DNA-bd_sf"/>
</dbReference>
<name>F4LN03_TREBD</name>
<organism evidence="8 9">
    <name type="scientific">Treponema brennaborense (strain DSM 12168 / CIP 105900 / DD5/3)</name>
    <dbReference type="NCBI Taxonomy" id="906968"/>
    <lineage>
        <taxon>Bacteria</taxon>
        <taxon>Pseudomonadati</taxon>
        <taxon>Spirochaetota</taxon>
        <taxon>Spirochaetia</taxon>
        <taxon>Spirochaetales</taxon>
        <taxon>Treponemataceae</taxon>
        <taxon>Treponema</taxon>
    </lineage>
</organism>
<dbReference type="Gene3D" id="1.10.10.10">
    <property type="entry name" value="Winged helix-like DNA-binding domain superfamily/Winged helix DNA-binding domain"/>
    <property type="match status" value="1"/>
</dbReference>
<gene>
    <name evidence="8" type="ordered locus">Trebr_0342</name>
</gene>
<dbReference type="CDD" id="cd00383">
    <property type="entry name" value="trans_reg_C"/>
    <property type="match status" value="1"/>
</dbReference>
<dbReference type="SUPFAM" id="SSF46894">
    <property type="entry name" value="C-terminal effector domain of the bipartite response regulators"/>
    <property type="match status" value="1"/>
</dbReference>
<feature type="domain" description="OmpR/PhoB-type" evidence="7">
    <location>
        <begin position="104"/>
        <end position="203"/>
    </location>
</feature>
<evidence type="ECO:0000313" key="8">
    <source>
        <dbReference type="EMBL" id="AEE15789.1"/>
    </source>
</evidence>
<dbReference type="InterPro" id="IPR001867">
    <property type="entry name" value="OmpR/PhoB-type_DNA-bd"/>
</dbReference>
<proteinExistence type="predicted"/>
<evidence type="ECO:0000313" key="9">
    <source>
        <dbReference type="Proteomes" id="UP000006546"/>
    </source>
</evidence>
<evidence type="ECO:0000256" key="3">
    <source>
        <dbReference type="ARBA" id="ARBA00023012"/>
    </source>
</evidence>
<dbReference type="STRING" id="906968.Trebr_0342"/>
<dbReference type="FunFam" id="1.10.10.10:FF:000018">
    <property type="entry name" value="DNA-binding response regulator ResD"/>
    <property type="match status" value="1"/>
</dbReference>
<reference evidence="9" key="1">
    <citation type="submission" date="2011-04" db="EMBL/GenBank/DDBJ databases">
        <title>The complete genome of Treponema brennaborense DSM 12168.</title>
        <authorList>
            <person name="Lucas S."/>
            <person name="Han J."/>
            <person name="Lapidus A."/>
            <person name="Bruce D."/>
            <person name="Goodwin L."/>
            <person name="Pitluck S."/>
            <person name="Peters L."/>
            <person name="Kyrpides N."/>
            <person name="Mavromatis K."/>
            <person name="Ivanova N."/>
            <person name="Mikhailova N."/>
            <person name="Pagani I."/>
            <person name="Teshima H."/>
            <person name="Detter J.C."/>
            <person name="Tapia R."/>
            <person name="Han C."/>
            <person name="Land M."/>
            <person name="Hauser L."/>
            <person name="Markowitz V."/>
            <person name="Cheng J.-F."/>
            <person name="Hugenholtz P."/>
            <person name="Woyke T."/>
            <person name="Wu D."/>
            <person name="Gronow S."/>
            <person name="Wellnitz S."/>
            <person name="Brambilla E."/>
            <person name="Klenk H.-P."/>
            <person name="Eisen J.A."/>
        </authorList>
    </citation>
    <scope>NUCLEOTIDE SEQUENCE [LARGE SCALE GENOMIC DNA]</scope>
    <source>
        <strain evidence="9">DSM 12168 / CIP 105900 / DD5/3</strain>
    </source>
</reference>
<protein>
    <recommendedName>
        <fullName evidence="1">Phosphate regulon transcriptional regulatory protein PhoB</fullName>
    </recommendedName>
</protein>
<dbReference type="KEGG" id="tbe:Trebr_0342"/>
<feature type="DNA-binding region" description="OmpR/PhoB-type" evidence="6">
    <location>
        <begin position="104"/>
        <end position="203"/>
    </location>
</feature>
<dbReference type="SMART" id="SM00862">
    <property type="entry name" value="Trans_reg_C"/>
    <property type="match status" value="1"/>
</dbReference>
<dbReference type="HOGENOM" id="CLU_000445_101_0_12"/>
<dbReference type="eggNOG" id="COG0745">
    <property type="taxonomic scope" value="Bacteria"/>
</dbReference>
<evidence type="ECO:0000256" key="4">
    <source>
        <dbReference type="ARBA" id="ARBA00023125"/>
    </source>
</evidence>
<dbReference type="PANTHER" id="PTHR48111">
    <property type="entry name" value="REGULATOR OF RPOS"/>
    <property type="match status" value="1"/>
</dbReference>
<dbReference type="InterPro" id="IPR016032">
    <property type="entry name" value="Sig_transdc_resp-reg_C-effctor"/>
</dbReference>
<dbReference type="GO" id="GO:0005829">
    <property type="term" value="C:cytosol"/>
    <property type="evidence" value="ECO:0007669"/>
    <property type="project" value="TreeGrafter"/>
</dbReference>
<keyword evidence="9" id="KW-1185">Reference proteome</keyword>
<accession>F4LN03</accession>
<keyword evidence="4 6" id="KW-0238">DNA-binding</keyword>
<evidence type="ECO:0000256" key="5">
    <source>
        <dbReference type="ARBA" id="ARBA00024735"/>
    </source>
</evidence>
<dbReference type="Proteomes" id="UP000006546">
    <property type="component" value="Chromosome"/>
</dbReference>
<comment type="function">
    <text evidence="5">This protein is a positive regulator for the phosphate regulon. Transcription of this operon is positively regulated by PhoB and PhoR when phosphate is limited.</text>
</comment>
<evidence type="ECO:0000256" key="6">
    <source>
        <dbReference type="PROSITE-ProRule" id="PRU01091"/>
    </source>
</evidence>
<dbReference type="GO" id="GO:0000976">
    <property type="term" value="F:transcription cis-regulatory region binding"/>
    <property type="evidence" value="ECO:0007669"/>
    <property type="project" value="TreeGrafter"/>
</dbReference>
<dbReference type="Pfam" id="PF00486">
    <property type="entry name" value="Trans_reg_C"/>
    <property type="match status" value="1"/>
</dbReference>
<dbReference type="PROSITE" id="PS51755">
    <property type="entry name" value="OMPR_PHOB"/>
    <property type="match status" value="1"/>
</dbReference>
<dbReference type="AlphaFoldDB" id="F4LN03"/>
<dbReference type="EMBL" id="CP002696">
    <property type="protein sequence ID" value="AEE15789.1"/>
    <property type="molecule type" value="Genomic_DNA"/>
</dbReference>